<feature type="region of interest" description="Disordered" evidence="1">
    <location>
        <begin position="84"/>
        <end position="108"/>
    </location>
</feature>
<dbReference type="AlphaFoldDB" id="A0A2I0B7V2"/>
<reference evidence="2 3" key="1">
    <citation type="journal article" date="2017" name="Nature">
        <title>The Apostasia genome and the evolution of orchids.</title>
        <authorList>
            <person name="Zhang G.Q."/>
            <person name="Liu K.W."/>
            <person name="Li Z."/>
            <person name="Lohaus R."/>
            <person name="Hsiao Y.Y."/>
            <person name="Niu S.C."/>
            <person name="Wang J.Y."/>
            <person name="Lin Y.C."/>
            <person name="Xu Q."/>
            <person name="Chen L.J."/>
            <person name="Yoshida K."/>
            <person name="Fujiwara S."/>
            <person name="Wang Z.W."/>
            <person name="Zhang Y.Q."/>
            <person name="Mitsuda N."/>
            <person name="Wang M."/>
            <person name="Liu G.H."/>
            <person name="Pecoraro L."/>
            <person name="Huang H.X."/>
            <person name="Xiao X.J."/>
            <person name="Lin M."/>
            <person name="Wu X.Y."/>
            <person name="Wu W.L."/>
            <person name="Chen Y.Y."/>
            <person name="Chang S.B."/>
            <person name="Sakamoto S."/>
            <person name="Ohme-Takagi M."/>
            <person name="Yagi M."/>
            <person name="Zeng S.J."/>
            <person name="Shen C.Y."/>
            <person name="Yeh C.M."/>
            <person name="Luo Y.B."/>
            <person name="Tsai W.C."/>
            <person name="Van de Peer Y."/>
            <person name="Liu Z.J."/>
        </authorList>
    </citation>
    <scope>NUCLEOTIDE SEQUENCE [LARGE SCALE GENOMIC DNA]</scope>
    <source>
        <strain evidence="3">cv. Shenzhen</strain>
        <tissue evidence="2">Stem</tissue>
    </source>
</reference>
<dbReference type="EMBL" id="KZ451906">
    <property type="protein sequence ID" value="PKA63877.1"/>
    <property type="molecule type" value="Genomic_DNA"/>
</dbReference>
<dbReference type="PANTHER" id="PTHR33095">
    <property type="entry name" value="OS07G0619500 PROTEIN"/>
    <property type="match status" value="1"/>
</dbReference>
<sequence>MEELGRRALMEAPSFGEFRYSTAELPAALLCDRLEIQSDDFNFAFASVDSDDLRVMIADEIFSNGQILPVYPVFNRSLVTGDFESPEMKKSGSAPSSSSSSWSISSEAEDLDGMTDATAACCLRMTRSAPQSPDQWRKSRKTGSSASASRRCRLRDLILGRSRSDGKGTFVMLPVLEQKDKEETSVIGRSLDGKSPAVAYAGESKKKGQRGKGKIRAVGEMDIVTAHRIYYSNGRASSRRRSFLPYRLEILFGFFGNGGRHPF</sequence>
<proteinExistence type="predicted"/>
<protein>
    <submittedName>
        <fullName evidence="2">Uncharacterized protein</fullName>
    </submittedName>
</protein>
<evidence type="ECO:0000313" key="2">
    <source>
        <dbReference type="EMBL" id="PKA63877.1"/>
    </source>
</evidence>
<dbReference type="Proteomes" id="UP000236161">
    <property type="component" value="Unassembled WGS sequence"/>
</dbReference>
<accession>A0A2I0B7V2</accession>
<evidence type="ECO:0000256" key="1">
    <source>
        <dbReference type="SAM" id="MobiDB-lite"/>
    </source>
</evidence>
<feature type="region of interest" description="Disordered" evidence="1">
    <location>
        <begin position="128"/>
        <end position="149"/>
    </location>
</feature>
<feature type="compositionally biased region" description="Low complexity" evidence="1">
    <location>
        <begin position="91"/>
        <end position="106"/>
    </location>
</feature>
<evidence type="ECO:0000313" key="3">
    <source>
        <dbReference type="Proteomes" id="UP000236161"/>
    </source>
</evidence>
<dbReference type="Pfam" id="PF07816">
    <property type="entry name" value="DUF1645"/>
    <property type="match status" value="1"/>
</dbReference>
<organism evidence="2 3">
    <name type="scientific">Apostasia shenzhenica</name>
    <dbReference type="NCBI Taxonomy" id="1088818"/>
    <lineage>
        <taxon>Eukaryota</taxon>
        <taxon>Viridiplantae</taxon>
        <taxon>Streptophyta</taxon>
        <taxon>Embryophyta</taxon>
        <taxon>Tracheophyta</taxon>
        <taxon>Spermatophyta</taxon>
        <taxon>Magnoliopsida</taxon>
        <taxon>Liliopsida</taxon>
        <taxon>Asparagales</taxon>
        <taxon>Orchidaceae</taxon>
        <taxon>Apostasioideae</taxon>
        <taxon>Apostasia</taxon>
    </lineage>
</organism>
<dbReference type="STRING" id="1088818.A0A2I0B7V2"/>
<dbReference type="PANTHER" id="PTHR33095:SF127">
    <property type="entry name" value="OS05G0578100 PROTEIN"/>
    <property type="match status" value="1"/>
</dbReference>
<dbReference type="InterPro" id="IPR012442">
    <property type="entry name" value="DUF1645_plant"/>
</dbReference>
<keyword evidence="3" id="KW-1185">Reference proteome</keyword>
<gene>
    <name evidence="2" type="ORF">AXF42_Ash004887</name>
</gene>
<name>A0A2I0B7V2_9ASPA</name>
<dbReference type="OrthoDB" id="666789at2759"/>